<protein>
    <submittedName>
        <fullName evidence="2">Uncharacterized protein</fullName>
    </submittedName>
</protein>
<dbReference type="RefSeq" id="XP_059602153.1">
    <property type="nucleotide sequence ID" value="XM_059743933.1"/>
</dbReference>
<dbReference type="AlphaFoldDB" id="A0AAJ8BR50"/>
<reference evidence="2" key="1">
    <citation type="submission" date="2025-02" db="EMBL/GenBank/DDBJ databases">
        <authorList>
            <consortium name="NCBI Genome Project"/>
        </authorList>
    </citation>
    <scope>NUCLEOTIDE SEQUENCE</scope>
</reference>
<reference evidence="2" key="2">
    <citation type="submission" date="2025-08" db="UniProtKB">
        <authorList>
            <consortium name="RefSeq"/>
        </authorList>
    </citation>
    <scope>IDENTIFICATION</scope>
</reference>
<dbReference type="KEGG" id="ang:An13g03070"/>
<dbReference type="GeneID" id="84592864"/>
<proteinExistence type="predicted"/>
<evidence type="ECO:0000256" key="1">
    <source>
        <dbReference type="SAM" id="MobiDB-lite"/>
    </source>
</evidence>
<accession>A0AAJ8BR50</accession>
<organism evidence="2">
    <name type="scientific">Aspergillus niger</name>
    <dbReference type="NCBI Taxonomy" id="5061"/>
    <lineage>
        <taxon>Eukaryota</taxon>
        <taxon>Fungi</taxon>
        <taxon>Dikarya</taxon>
        <taxon>Ascomycota</taxon>
        <taxon>Pezizomycotina</taxon>
        <taxon>Eurotiomycetes</taxon>
        <taxon>Eurotiomycetidae</taxon>
        <taxon>Eurotiales</taxon>
        <taxon>Aspergillaceae</taxon>
        <taxon>Aspergillus</taxon>
        <taxon>Aspergillus subgen. Circumdati</taxon>
    </lineage>
</organism>
<evidence type="ECO:0000313" key="2">
    <source>
        <dbReference type="RefSeq" id="XP_059602153.1"/>
    </source>
</evidence>
<feature type="compositionally biased region" description="Basic and acidic residues" evidence="1">
    <location>
        <begin position="171"/>
        <end position="184"/>
    </location>
</feature>
<name>A0AAJ8BR50_ASPNG</name>
<feature type="region of interest" description="Disordered" evidence="1">
    <location>
        <begin position="145"/>
        <end position="202"/>
    </location>
</feature>
<sequence length="202" mass="22267">MTASCRVTSCQRFGEGQQGQQGQAGTGSPHPLCCCCWPAASRNHHPNRYRSTSKVEGTVTGDKTAERKIPRQIGISEDGMSEADDPGLTAWYTILRMDRMCHCRDSMCLSDGMTEMYTACMAAAWLHVNNPTAPRSVHEVQAPKVQARQNDETGSIPKRSGTRQWIAGATRIHDMRKSKGRNDRGSWLGEPHCSAESSEGRE</sequence>
<gene>
    <name evidence="2" type="ORF">An13g03070</name>
</gene>
<dbReference type="VEuPathDB" id="FungiDB:An13g03070"/>